<sequence length="91" mass="10258">MSLFLLGVDELFELATDSFVFADETAMELIFCCGFRDNFDKVNAQIKPLSAYESIMAKELVYAFGEEAAAISKQYLSCPSVDFRRKSNFDS</sequence>
<accession>A0A3S5AY58</accession>
<protein>
    <submittedName>
        <fullName evidence="1">Uncharacterized protein</fullName>
    </submittedName>
</protein>
<organism evidence="1 2">
    <name type="scientific">Protopolystoma xenopodis</name>
    <dbReference type="NCBI Taxonomy" id="117903"/>
    <lineage>
        <taxon>Eukaryota</taxon>
        <taxon>Metazoa</taxon>
        <taxon>Spiralia</taxon>
        <taxon>Lophotrochozoa</taxon>
        <taxon>Platyhelminthes</taxon>
        <taxon>Monogenea</taxon>
        <taxon>Polyopisthocotylea</taxon>
        <taxon>Polystomatidea</taxon>
        <taxon>Polystomatidae</taxon>
        <taxon>Protopolystoma</taxon>
    </lineage>
</organism>
<keyword evidence="2" id="KW-1185">Reference proteome</keyword>
<name>A0A3S5AY58_9PLAT</name>
<reference evidence="1" key="1">
    <citation type="submission" date="2018-11" db="EMBL/GenBank/DDBJ databases">
        <authorList>
            <consortium name="Pathogen Informatics"/>
        </authorList>
    </citation>
    <scope>NUCLEOTIDE SEQUENCE</scope>
</reference>
<dbReference type="EMBL" id="CAAALY010123031">
    <property type="protein sequence ID" value="VEL31497.1"/>
    <property type="molecule type" value="Genomic_DNA"/>
</dbReference>
<comment type="caution">
    <text evidence="1">The sequence shown here is derived from an EMBL/GenBank/DDBJ whole genome shotgun (WGS) entry which is preliminary data.</text>
</comment>
<gene>
    <name evidence="1" type="ORF">PXEA_LOCUS24937</name>
</gene>
<dbReference type="Proteomes" id="UP000784294">
    <property type="component" value="Unassembled WGS sequence"/>
</dbReference>
<evidence type="ECO:0000313" key="2">
    <source>
        <dbReference type="Proteomes" id="UP000784294"/>
    </source>
</evidence>
<dbReference type="AlphaFoldDB" id="A0A3S5AY58"/>
<evidence type="ECO:0000313" key="1">
    <source>
        <dbReference type="EMBL" id="VEL31497.1"/>
    </source>
</evidence>
<proteinExistence type="predicted"/>